<sequence length="208" mass="22977">MKGLMLNQIDMMKGRLTLFFVLSCFVTIINLFNDPHLNSGMIIYILPTTVLIESIRQDETSGWVQFLSTTPVSRKAYVQSVYATFLAISLAITIFASIMTLIIHHSALKAFSNGIFGIGFALNMSVILAVIIKKGASDSKGAQIVTILLCVLFILFLTIAPMIFFTTVLKLPDTLAFFYSRVILLLLGIVVAYIGYAIATKSFMNKDL</sequence>
<name>K9AVC0_9STAP</name>
<dbReference type="Pfam" id="PF13346">
    <property type="entry name" value="ABC2_membrane_5"/>
    <property type="match status" value="1"/>
</dbReference>
<dbReference type="PATRIC" id="fig|1229783.3.peg.464"/>
<dbReference type="AlphaFoldDB" id="K9AVC0"/>
<comment type="caution">
    <text evidence="2">The sequence shown here is derived from an EMBL/GenBank/DDBJ whole genome shotgun (WGS) entry which is preliminary data.</text>
</comment>
<organism evidence="2 3">
    <name type="scientific">Staphylococcus massiliensis S46</name>
    <dbReference type="NCBI Taxonomy" id="1229783"/>
    <lineage>
        <taxon>Bacteria</taxon>
        <taxon>Bacillati</taxon>
        <taxon>Bacillota</taxon>
        <taxon>Bacilli</taxon>
        <taxon>Bacillales</taxon>
        <taxon>Staphylococcaceae</taxon>
        <taxon>Staphylococcus</taxon>
    </lineage>
</organism>
<protein>
    <recommendedName>
        <fullName evidence="4">ABC-2 transporter permease</fullName>
    </recommendedName>
</protein>
<dbReference type="Proteomes" id="UP000009885">
    <property type="component" value="Unassembled WGS sequence"/>
</dbReference>
<keyword evidence="1" id="KW-0472">Membrane</keyword>
<evidence type="ECO:0000256" key="1">
    <source>
        <dbReference type="SAM" id="Phobius"/>
    </source>
</evidence>
<feature type="transmembrane region" description="Helical" evidence="1">
    <location>
        <begin position="76"/>
        <end position="104"/>
    </location>
</feature>
<evidence type="ECO:0000313" key="2">
    <source>
        <dbReference type="EMBL" id="EKU50061.1"/>
    </source>
</evidence>
<gene>
    <name evidence="2" type="ORF">C273_02293</name>
</gene>
<proteinExistence type="predicted"/>
<feature type="transmembrane region" description="Helical" evidence="1">
    <location>
        <begin position="177"/>
        <end position="199"/>
    </location>
</feature>
<reference evidence="2 3" key="1">
    <citation type="journal article" date="2013" name="Genome Announc.">
        <title>Genome Sequence of Staphylococcus massiliensis Strain S46, Isolated from the Surface of Healthy Human Skin.</title>
        <authorList>
            <person name="Srivastav R."/>
            <person name="Singh A."/>
            <person name="Jangir P.K."/>
            <person name="Kumari C."/>
            <person name="Muduli S."/>
            <person name="Sharma R."/>
        </authorList>
    </citation>
    <scope>NUCLEOTIDE SEQUENCE [LARGE SCALE GENOMIC DNA]</scope>
    <source>
        <strain evidence="2 3">S46</strain>
    </source>
</reference>
<dbReference type="InterPro" id="IPR025699">
    <property type="entry name" value="ABC2_memb-like"/>
</dbReference>
<dbReference type="OrthoDB" id="1655186at2"/>
<feature type="transmembrane region" description="Helical" evidence="1">
    <location>
        <begin position="12"/>
        <end position="32"/>
    </location>
</feature>
<accession>K9AVC0</accession>
<feature type="transmembrane region" description="Helical" evidence="1">
    <location>
        <begin position="110"/>
        <end position="132"/>
    </location>
</feature>
<keyword evidence="1" id="KW-0812">Transmembrane</keyword>
<keyword evidence="3" id="KW-1185">Reference proteome</keyword>
<keyword evidence="1" id="KW-1133">Transmembrane helix</keyword>
<dbReference type="EMBL" id="AMSQ01000003">
    <property type="protein sequence ID" value="EKU50061.1"/>
    <property type="molecule type" value="Genomic_DNA"/>
</dbReference>
<dbReference type="STRING" id="1229783.C273_02293"/>
<feature type="transmembrane region" description="Helical" evidence="1">
    <location>
        <begin position="144"/>
        <end position="165"/>
    </location>
</feature>
<dbReference type="RefSeq" id="WP_009382281.1">
    <property type="nucleotide sequence ID" value="NZ_AMSQ01000003.1"/>
</dbReference>
<evidence type="ECO:0008006" key="4">
    <source>
        <dbReference type="Google" id="ProtNLM"/>
    </source>
</evidence>
<evidence type="ECO:0000313" key="3">
    <source>
        <dbReference type="Proteomes" id="UP000009885"/>
    </source>
</evidence>